<dbReference type="InterPro" id="IPR021398">
    <property type="entry name" value="DUF3037"/>
</dbReference>
<proteinExistence type="predicted"/>
<gene>
    <name evidence="1" type="ORF">FB458_3343</name>
</gene>
<comment type="caution">
    <text evidence="1">The sequence shown here is derived from an EMBL/GenBank/DDBJ whole genome shotgun (WGS) entry which is preliminary data.</text>
</comment>
<sequence length="149" mass="15824">MPSVTGSTNIRTSGSTADKGDLVPYQYVVLRCVPRVEREEFVNVGVVLFAQSADFLGAGFALDEQRLTAFAPGLSLDGVRRALDAVRAVCRGETGRGLPTLETPGQRFGWLTASRSTVVQPGPRHGGVCADPAAELDRLVGRLVAPTQE</sequence>
<name>A0A542E4N4_9MICO</name>
<protein>
    <submittedName>
        <fullName evidence="1">DUF3037 family protein</fullName>
    </submittedName>
</protein>
<dbReference type="Proteomes" id="UP000317893">
    <property type="component" value="Unassembled WGS sequence"/>
</dbReference>
<evidence type="ECO:0000313" key="2">
    <source>
        <dbReference type="Proteomes" id="UP000317893"/>
    </source>
</evidence>
<dbReference type="Pfam" id="PF11236">
    <property type="entry name" value="DUF3037"/>
    <property type="match status" value="1"/>
</dbReference>
<accession>A0A542E4N4</accession>
<keyword evidence="2" id="KW-1185">Reference proteome</keyword>
<reference evidence="1 2" key="1">
    <citation type="submission" date="2019-06" db="EMBL/GenBank/DDBJ databases">
        <title>Sequencing the genomes of 1000 actinobacteria strains.</title>
        <authorList>
            <person name="Klenk H.-P."/>
        </authorList>
    </citation>
    <scope>NUCLEOTIDE SEQUENCE [LARGE SCALE GENOMIC DNA]</scope>
    <source>
        <strain evidence="1 2">DSM 18607</strain>
    </source>
</reference>
<dbReference type="RefSeq" id="WP_342778068.1">
    <property type="nucleotide sequence ID" value="NZ_BAAAPR010000022.1"/>
</dbReference>
<evidence type="ECO:0000313" key="1">
    <source>
        <dbReference type="EMBL" id="TQJ10224.1"/>
    </source>
</evidence>
<dbReference type="AlphaFoldDB" id="A0A542E4N4"/>
<dbReference type="EMBL" id="VFMN01000001">
    <property type="protein sequence ID" value="TQJ10224.1"/>
    <property type="molecule type" value="Genomic_DNA"/>
</dbReference>
<organism evidence="1 2">
    <name type="scientific">Lapillicoccus jejuensis</name>
    <dbReference type="NCBI Taxonomy" id="402171"/>
    <lineage>
        <taxon>Bacteria</taxon>
        <taxon>Bacillati</taxon>
        <taxon>Actinomycetota</taxon>
        <taxon>Actinomycetes</taxon>
        <taxon>Micrococcales</taxon>
        <taxon>Intrasporangiaceae</taxon>
        <taxon>Lapillicoccus</taxon>
    </lineage>
</organism>